<evidence type="ECO:0000256" key="1">
    <source>
        <dbReference type="SAM" id="Phobius"/>
    </source>
</evidence>
<keyword evidence="1" id="KW-1133">Transmembrane helix</keyword>
<accession>A0A7C4H5K2</accession>
<dbReference type="AlphaFoldDB" id="A0A7C4H5K2"/>
<keyword evidence="1" id="KW-0472">Membrane</keyword>
<name>A0A7C4H5K2_9CREN</name>
<sequence>MIRSISITISYILLVVVSVLVDVLLISIYITFLSKPAEWLPQIAYDLSQGPVYGVYMISPCTMNIKEYRPPGIISSYIVIFPCVHISLINLNPVPTDVVLIAHISSPLFTGYKVLDLLGTFDVYWDNGNPPDGVSIVSADYLGPGIYRSIRLNPGVSVSFRIPLIYGGTLSDVLACTRTSCVKLHTVSGQILIQNPSASWILYLDNQTQSLQDSHSLYAYSLTQTWMWRSETLGGRAMSCVSEIRYGNDIQRYIIVSHDGLCCGTVCPSGSKTIHYPSNTDRRICSTDTVSGYMISPSSLFGYPPRILVGFFTTDHNFRFNVSPHSIELDGKKFTIYGFDSRRYSLLSSYSIAIDKWLAYKHKECNRRIVTLEASIFIDANRTIPLSTIYRDSRKLYIYGVTRGYVEQSSLFYRRYDNVNITVIGKYRQNIGEEERVVVTADRTSSYVTGYTALDIENLVEVIIRIRYEMIGEEPFYCYTNYLFGTYCGKDYERHVRLAFYIELIPDEFLR</sequence>
<protein>
    <submittedName>
        <fullName evidence="2">Uncharacterized protein</fullName>
    </submittedName>
</protein>
<keyword evidence="1" id="KW-0812">Transmembrane</keyword>
<proteinExistence type="predicted"/>
<gene>
    <name evidence="2" type="ORF">ENU31_03900</name>
</gene>
<evidence type="ECO:0000313" key="2">
    <source>
        <dbReference type="EMBL" id="HGM07535.1"/>
    </source>
</evidence>
<dbReference type="EMBL" id="DTCA01000116">
    <property type="protein sequence ID" value="HGM07535.1"/>
    <property type="molecule type" value="Genomic_DNA"/>
</dbReference>
<reference evidence="2" key="1">
    <citation type="journal article" date="2020" name="mSystems">
        <title>Genome- and Community-Level Interaction Insights into Carbon Utilization and Element Cycling Functions of Hydrothermarchaeota in Hydrothermal Sediment.</title>
        <authorList>
            <person name="Zhou Z."/>
            <person name="Liu Y."/>
            <person name="Xu W."/>
            <person name="Pan J."/>
            <person name="Luo Z.H."/>
            <person name="Li M."/>
        </authorList>
    </citation>
    <scope>NUCLEOTIDE SEQUENCE [LARGE SCALE GENOMIC DNA]</scope>
    <source>
        <strain evidence="2">SpSt-658</strain>
    </source>
</reference>
<organism evidence="2">
    <name type="scientific">Ignisphaera aggregans</name>
    <dbReference type="NCBI Taxonomy" id="334771"/>
    <lineage>
        <taxon>Archaea</taxon>
        <taxon>Thermoproteota</taxon>
        <taxon>Thermoprotei</taxon>
        <taxon>Desulfurococcales</taxon>
        <taxon>Desulfurococcaceae</taxon>
        <taxon>Ignisphaera</taxon>
    </lineage>
</organism>
<feature type="transmembrane region" description="Helical" evidence="1">
    <location>
        <begin position="12"/>
        <end position="32"/>
    </location>
</feature>
<comment type="caution">
    <text evidence="2">The sequence shown here is derived from an EMBL/GenBank/DDBJ whole genome shotgun (WGS) entry which is preliminary data.</text>
</comment>